<evidence type="ECO:0000256" key="4">
    <source>
        <dbReference type="ARBA" id="ARBA00022692"/>
    </source>
</evidence>
<reference evidence="10" key="1">
    <citation type="submission" date="2019-10" db="EMBL/GenBank/DDBJ databases">
        <title>Metagenomic sequencing of thiosulfate-disproportionating enrichment culture.</title>
        <authorList>
            <person name="Umezawa K."/>
            <person name="Kojima H."/>
            <person name="Fukui M."/>
        </authorList>
    </citation>
    <scope>NUCLEOTIDE SEQUENCE</scope>
    <source>
        <strain evidence="10">45J</strain>
    </source>
</reference>
<feature type="compositionally biased region" description="Basic and acidic residues" evidence="7">
    <location>
        <begin position="286"/>
        <end position="303"/>
    </location>
</feature>
<dbReference type="CDD" id="cd07185">
    <property type="entry name" value="OmpA_C-like"/>
    <property type="match status" value="1"/>
</dbReference>
<dbReference type="Gene3D" id="3.30.1330.60">
    <property type="entry name" value="OmpA-like domain"/>
    <property type="match status" value="1"/>
</dbReference>
<organism evidence="10">
    <name type="scientific">hot springs metagenome</name>
    <dbReference type="NCBI Taxonomy" id="433727"/>
    <lineage>
        <taxon>unclassified sequences</taxon>
        <taxon>metagenomes</taxon>
        <taxon>ecological metagenomes</taxon>
    </lineage>
</organism>
<sequence length="318" mass="35318">MADKSKSIIIKKVKKGHEGHHGGAWKVAYADFVTAMMAFFLLMWLLAMVSPEKRAALSEYFKHFSIFEKGGQSFMMEGQQQVLEKSGGEMKTFDFGEGKAALSPEDLKEKLKEAIEEKLKELKDQTVVDIFEGGVRIQLVDLEGKSMFQPGSAQLTPSAKEILKIVSENIKDLPNKIAVEGHTDASPLKAGRITNWELSTDRASSARRELELNGIDSARIARVVGYADTELLIKDNPYDPRNRRISIILLQSKVEPKAQEQVQQPSQPPAPPAPVANPVQPPPPPKPEEVKKPAPKQEQKRIFEPSVQPIKPLEPIGK</sequence>
<evidence type="ECO:0000256" key="5">
    <source>
        <dbReference type="ARBA" id="ARBA00022989"/>
    </source>
</evidence>
<keyword evidence="10" id="KW-0282">Flagellum</keyword>
<dbReference type="GO" id="GO:0005886">
    <property type="term" value="C:plasma membrane"/>
    <property type="evidence" value="ECO:0007669"/>
    <property type="project" value="UniProtKB-SubCell"/>
</dbReference>
<dbReference type="EMBL" id="BLAB01000001">
    <property type="protein sequence ID" value="GER92331.1"/>
    <property type="molecule type" value="Genomic_DNA"/>
</dbReference>
<feature type="transmembrane region" description="Helical" evidence="8">
    <location>
        <begin position="27"/>
        <end position="47"/>
    </location>
</feature>
<feature type="compositionally biased region" description="Pro residues" evidence="7">
    <location>
        <begin position="266"/>
        <end position="285"/>
    </location>
</feature>
<comment type="subcellular location">
    <subcellularLocation>
        <location evidence="1">Cell membrane</location>
        <topology evidence="1">Single-pass membrane protein</topology>
    </subcellularLocation>
</comment>
<evidence type="ECO:0000256" key="6">
    <source>
        <dbReference type="ARBA" id="ARBA00023136"/>
    </source>
</evidence>
<protein>
    <submittedName>
        <fullName evidence="10">Flagellar motor protein MotB</fullName>
    </submittedName>
</protein>
<proteinExistence type="inferred from homology"/>
<dbReference type="InterPro" id="IPR025713">
    <property type="entry name" value="MotB-like_N_dom"/>
</dbReference>
<keyword evidence="5 8" id="KW-1133">Transmembrane helix</keyword>
<dbReference type="InterPro" id="IPR050330">
    <property type="entry name" value="Bact_OuterMem_StrucFunc"/>
</dbReference>
<evidence type="ECO:0000313" key="10">
    <source>
        <dbReference type="EMBL" id="GER92331.1"/>
    </source>
</evidence>
<comment type="caution">
    <text evidence="10">The sequence shown here is derived from an EMBL/GenBank/DDBJ whole genome shotgun (WGS) entry which is preliminary data.</text>
</comment>
<feature type="domain" description="OmpA-like" evidence="9">
    <location>
        <begin position="135"/>
        <end position="253"/>
    </location>
</feature>
<evidence type="ECO:0000256" key="1">
    <source>
        <dbReference type="ARBA" id="ARBA00004162"/>
    </source>
</evidence>
<keyword evidence="10" id="KW-0966">Cell projection</keyword>
<evidence type="ECO:0000259" key="9">
    <source>
        <dbReference type="PROSITE" id="PS51123"/>
    </source>
</evidence>
<evidence type="ECO:0000256" key="2">
    <source>
        <dbReference type="ARBA" id="ARBA00008914"/>
    </source>
</evidence>
<gene>
    <name evidence="10" type="ORF">A45J_0046</name>
</gene>
<evidence type="ECO:0000256" key="3">
    <source>
        <dbReference type="ARBA" id="ARBA00022475"/>
    </source>
</evidence>
<evidence type="ECO:0000256" key="7">
    <source>
        <dbReference type="SAM" id="MobiDB-lite"/>
    </source>
</evidence>
<keyword evidence="4 8" id="KW-0812">Transmembrane</keyword>
<dbReference type="AlphaFoldDB" id="A0A5J4L0M2"/>
<keyword evidence="6 8" id="KW-0472">Membrane</keyword>
<dbReference type="Pfam" id="PF00691">
    <property type="entry name" value="OmpA"/>
    <property type="match status" value="1"/>
</dbReference>
<dbReference type="PANTHER" id="PTHR30329">
    <property type="entry name" value="STATOR ELEMENT OF FLAGELLAR MOTOR COMPLEX"/>
    <property type="match status" value="1"/>
</dbReference>
<dbReference type="SUPFAM" id="SSF103088">
    <property type="entry name" value="OmpA-like"/>
    <property type="match status" value="1"/>
</dbReference>
<dbReference type="PANTHER" id="PTHR30329:SF21">
    <property type="entry name" value="LIPOPROTEIN YIAD-RELATED"/>
    <property type="match status" value="1"/>
</dbReference>
<feature type="region of interest" description="Disordered" evidence="7">
    <location>
        <begin position="256"/>
        <end position="318"/>
    </location>
</feature>
<evidence type="ECO:0000256" key="8">
    <source>
        <dbReference type="SAM" id="Phobius"/>
    </source>
</evidence>
<keyword evidence="3" id="KW-1003">Cell membrane</keyword>
<dbReference type="Pfam" id="PF13677">
    <property type="entry name" value="MotB_plug"/>
    <property type="match status" value="1"/>
</dbReference>
<dbReference type="InterPro" id="IPR006665">
    <property type="entry name" value="OmpA-like"/>
</dbReference>
<dbReference type="InterPro" id="IPR036737">
    <property type="entry name" value="OmpA-like_sf"/>
</dbReference>
<keyword evidence="10" id="KW-0969">Cilium</keyword>
<accession>A0A5J4L0M2</accession>
<dbReference type="PROSITE" id="PS51123">
    <property type="entry name" value="OMPA_2"/>
    <property type="match status" value="1"/>
</dbReference>
<comment type="similarity">
    <text evidence="2">Belongs to the MotB family.</text>
</comment>
<name>A0A5J4L0M2_9ZZZZ</name>